<evidence type="ECO:0000256" key="1">
    <source>
        <dbReference type="SAM" id="MobiDB-lite"/>
    </source>
</evidence>
<accession>A0A7S3LVG7</accession>
<name>A0A7S3LVG7_9EUKA</name>
<dbReference type="EMBL" id="HBIB01044163">
    <property type="protein sequence ID" value="CAE0266471.1"/>
    <property type="molecule type" value="Transcribed_RNA"/>
</dbReference>
<evidence type="ECO:0000313" key="2">
    <source>
        <dbReference type="EMBL" id="CAE0266471.1"/>
    </source>
</evidence>
<organism evidence="2">
    <name type="scientific">Palpitomonas bilix</name>
    <dbReference type="NCBI Taxonomy" id="652834"/>
    <lineage>
        <taxon>Eukaryota</taxon>
        <taxon>Eukaryota incertae sedis</taxon>
    </lineage>
</organism>
<reference evidence="2" key="1">
    <citation type="submission" date="2021-01" db="EMBL/GenBank/DDBJ databases">
        <authorList>
            <person name="Corre E."/>
            <person name="Pelletier E."/>
            <person name="Niang G."/>
            <person name="Scheremetjew M."/>
            <person name="Finn R."/>
            <person name="Kale V."/>
            <person name="Holt S."/>
            <person name="Cochrane G."/>
            <person name="Meng A."/>
            <person name="Brown T."/>
            <person name="Cohen L."/>
        </authorList>
    </citation>
    <scope>NUCLEOTIDE SEQUENCE</scope>
    <source>
        <strain evidence="2">NIES-2562</strain>
    </source>
</reference>
<protein>
    <submittedName>
        <fullName evidence="2">Uncharacterized protein</fullName>
    </submittedName>
</protein>
<gene>
    <name evidence="2" type="ORF">PBIL07802_LOCUS28811</name>
</gene>
<feature type="region of interest" description="Disordered" evidence="1">
    <location>
        <begin position="46"/>
        <end position="67"/>
    </location>
</feature>
<proteinExistence type="predicted"/>
<sequence>MSSETWLSKIMEELKEKPVKRHNLLTRLVFLHILLELDMEATTGIVPRDTMTPDTTPAKKKQRGGRPQVVQELREHQHENFKTHVRAEHELTKEQLELSRSERRRHDDEIQFGCLERFILTAMQCGFPSLVQPSGVEQEQETRKRKALDSSLYNSAIFAYFRELSSRAPSLAVNLKEGETRLEVQASASDFGLEQAAPFVGSQEI</sequence>
<dbReference type="AlphaFoldDB" id="A0A7S3LVG7"/>